<evidence type="ECO:0000259" key="1">
    <source>
        <dbReference type="PROSITE" id="PS50112"/>
    </source>
</evidence>
<reference evidence="2" key="1">
    <citation type="journal article" date="2023" name="BMC Genomics">
        <title>Chromosome-level genome assemblies of Cutaneotrichosporon spp. (Trichosporonales, Basidiomycota) reveal imbalanced evolution between nucleotide sequences and chromosome synteny.</title>
        <authorList>
            <person name="Kobayashi Y."/>
            <person name="Kayamori A."/>
            <person name="Aoki K."/>
            <person name="Shiwa Y."/>
            <person name="Matsutani M."/>
            <person name="Fujita N."/>
            <person name="Sugita T."/>
            <person name="Iwasaki W."/>
            <person name="Tanaka N."/>
            <person name="Takashima M."/>
        </authorList>
    </citation>
    <scope>NUCLEOTIDE SEQUENCE</scope>
    <source>
        <strain evidence="2">HIS016</strain>
    </source>
</reference>
<dbReference type="Pfam" id="PF08447">
    <property type="entry name" value="PAS_3"/>
    <property type="match status" value="1"/>
</dbReference>
<dbReference type="SMART" id="SM00091">
    <property type="entry name" value="PAS"/>
    <property type="match status" value="1"/>
</dbReference>
<evidence type="ECO:0000313" key="3">
    <source>
        <dbReference type="Proteomes" id="UP001222932"/>
    </source>
</evidence>
<reference evidence="2" key="2">
    <citation type="submission" date="2023-06" db="EMBL/GenBank/DDBJ databases">
        <authorList>
            <person name="Kobayashi Y."/>
            <person name="Kayamori A."/>
            <person name="Aoki K."/>
            <person name="Shiwa Y."/>
            <person name="Fujita N."/>
            <person name="Sugita T."/>
            <person name="Iwasaki W."/>
            <person name="Tanaka N."/>
            <person name="Takashima M."/>
        </authorList>
    </citation>
    <scope>NUCLEOTIDE SEQUENCE</scope>
    <source>
        <strain evidence="2">HIS016</strain>
    </source>
</reference>
<organism evidence="2 3">
    <name type="scientific">Cutaneotrichosporon spelunceum</name>
    <dbReference type="NCBI Taxonomy" id="1672016"/>
    <lineage>
        <taxon>Eukaryota</taxon>
        <taxon>Fungi</taxon>
        <taxon>Dikarya</taxon>
        <taxon>Basidiomycota</taxon>
        <taxon>Agaricomycotina</taxon>
        <taxon>Tremellomycetes</taxon>
        <taxon>Trichosporonales</taxon>
        <taxon>Trichosporonaceae</taxon>
        <taxon>Cutaneotrichosporon</taxon>
    </lineage>
</organism>
<dbReference type="InterPro" id="IPR000014">
    <property type="entry name" value="PAS"/>
</dbReference>
<dbReference type="EMBL" id="BTCM01000003">
    <property type="protein sequence ID" value="GMK56533.1"/>
    <property type="molecule type" value="Genomic_DNA"/>
</dbReference>
<dbReference type="InterPro" id="IPR035965">
    <property type="entry name" value="PAS-like_dom_sf"/>
</dbReference>
<name>A0AAD3TTC4_9TREE</name>
<dbReference type="Proteomes" id="UP001222932">
    <property type="component" value="Unassembled WGS sequence"/>
</dbReference>
<dbReference type="NCBIfam" id="TIGR00229">
    <property type="entry name" value="sensory_box"/>
    <property type="match status" value="1"/>
</dbReference>
<dbReference type="PROSITE" id="PS50112">
    <property type="entry name" value="PAS"/>
    <property type="match status" value="1"/>
</dbReference>
<accession>A0AAD3TTC4</accession>
<dbReference type="InterPro" id="IPR013655">
    <property type="entry name" value="PAS_fold_3"/>
</dbReference>
<dbReference type="AlphaFoldDB" id="A0AAD3TTC4"/>
<protein>
    <recommendedName>
        <fullName evidence="1">PAS domain-containing protein</fullName>
    </recommendedName>
</protein>
<gene>
    <name evidence="2" type="ORF">CspeluHIS016_0303730</name>
</gene>
<feature type="domain" description="PAS" evidence="1">
    <location>
        <begin position="20"/>
        <end position="75"/>
    </location>
</feature>
<dbReference type="Gene3D" id="3.30.450.20">
    <property type="entry name" value="PAS domain"/>
    <property type="match status" value="1"/>
</dbReference>
<sequence>MADPPGGQMAREFGLSSLFVLTGERNAVMVYVSDSISEILGYDPDDLVGKTSYLIFHPDEIPLLREIHYYALQHEKVGCIMYMRLLHQRGFYVDCAVTYSTVYDLTVGIVTRAINGPNIIRLAATAREVVEARGGVDGVTMRRWSTPAGSRSPTASPLMRPYADDKPWEADWLRAPPSPRTFFLLDRFTDTARIMFVSNTLLVSATQGTSFYAIVRPQDRPRVRQWIDAAKLWAPIVYDEERTGGHGYLVFDVMKIPDFPPPNYAEPQGTEESVWSEGQEFVRVEGIFTASSDGVAAIIAPVADE</sequence>
<dbReference type="CDD" id="cd00130">
    <property type="entry name" value="PAS"/>
    <property type="match status" value="1"/>
</dbReference>
<proteinExistence type="predicted"/>
<evidence type="ECO:0000313" key="2">
    <source>
        <dbReference type="EMBL" id="GMK56533.1"/>
    </source>
</evidence>
<keyword evidence="3" id="KW-1185">Reference proteome</keyword>
<comment type="caution">
    <text evidence="2">The sequence shown here is derived from an EMBL/GenBank/DDBJ whole genome shotgun (WGS) entry which is preliminary data.</text>
</comment>
<dbReference type="SUPFAM" id="SSF55785">
    <property type="entry name" value="PYP-like sensor domain (PAS domain)"/>
    <property type="match status" value="1"/>
</dbReference>